<name>A0A445N203_9BACT</name>
<dbReference type="SUPFAM" id="SSF51230">
    <property type="entry name" value="Single hybrid motif"/>
    <property type="match status" value="1"/>
</dbReference>
<dbReference type="InterPro" id="IPR033753">
    <property type="entry name" value="GCV_H/Fam206"/>
</dbReference>
<evidence type="ECO:0008006" key="3">
    <source>
        <dbReference type="Google" id="ProtNLM"/>
    </source>
</evidence>
<reference evidence="2" key="1">
    <citation type="submission" date="2018-01" db="EMBL/GenBank/DDBJ databases">
        <authorList>
            <person name="Regsiter A."/>
            <person name="William W."/>
        </authorList>
    </citation>
    <scope>NUCLEOTIDE SEQUENCE</scope>
    <source>
        <strain evidence="2">TRIP AH-1</strain>
    </source>
</reference>
<sequence length="308" mass="35439">MQTTGSENRLKRQYQPCIWMQAGVVDHKLCHEDYNCPRCRYDRVMNNLAEENISLKRSGIIPFGKRGRIVSWKERLLARPLSKRPCIHHMKGRIEFRLCHMEYRCGSCDFDQFFDDQYSVHAVVRPVDVLDVKGFKIPQGYYFHQGHTWMKIEESSSVRIGIDDFALRLLGPLDKIEAPLVGREIRQGRGDISIARGKNTARMLSPVSGIVTSINSTLREDGCLANRNPYSEGWVMMVRPDSLRMDMKNLMIHNESSAFMDKQVDLLCREIEEVAGPMTTDGGFFGDDIFGNMPQLEWGRLAKVFLRT</sequence>
<dbReference type="EMBL" id="OJIN01000217">
    <property type="protein sequence ID" value="SPD75726.1"/>
    <property type="molecule type" value="Genomic_DNA"/>
</dbReference>
<dbReference type="GO" id="GO:0005829">
    <property type="term" value="C:cytosol"/>
    <property type="evidence" value="ECO:0007669"/>
    <property type="project" value="TreeGrafter"/>
</dbReference>
<accession>A0A445N203</accession>
<keyword evidence="1" id="KW-0450">Lipoyl</keyword>
<protein>
    <recommendedName>
        <fullName evidence="3">Glycine cleavage H-protein</fullName>
    </recommendedName>
</protein>
<evidence type="ECO:0000256" key="1">
    <source>
        <dbReference type="ARBA" id="ARBA00022823"/>
    </source>
</evidence>
<dbReference type="AlphaFoldDB" id="A0A445N203"/>
<dbReference type="Gene3D" id="2.40.50.100">
    <property type="match status" value="1"/>
</dbReference>
<dbReference type="GO" id="GO:0019464">
    <property type="term" value="P:glycine decarboxylation via glycine cleavage system"/>
    <property type="evidence" value="ECO:0007669"/>
    <property type="project" value="InterPro"/>
</dbReference>
<gene>
    <name evidence="2" type="ORF">PITCH_A720066</name>
</gene>
<dbReference type="GO" id="GO:0009249">
    <property type="term" value="P:protein lipoylation"/>
    <property type="evidence" value="ECO:0007669"/>
    <property type="project" value="TreeGrafter"/>
</dbReference>
<dbReference type="PANTHER" id="PTHR11715">
    <property type="entry name" value="GLYCINE CLEAVAGE SYSTEM H PROTEIN"/>
    <property type="match status" value="1"/>
</dbReference>
<evidence type="ECO:0000313" key="2">
    <source>
        <dbReference type="EMBL" id="SPD75726.1"/>
    </source>
</evidence>
<dbReference type="InterPro" id="IPR002930">
    <property type="entry name" value="GCV_H"/>
</dbReference>
<organism evidence="2">
    <name type="scientific">uncultured Desulfobacterium sp</name>
    <dbReference type="NCBI Taxonomy" id="201089"/>
    <lineage>
        <taxon>Bacteria</taxon>
        <taxon>Pseudomonadati</taxon>
        <taxon>Thermodesulfobacteriota</taxon>
        <taxon>Desulfobacteria</taxon>
        <taxon>Desulfobacterales</taxon>
        <taxon>Desulfobacteriaceae</taxon>
        <taxon>Desulfobacterium</taxon>
        <taxon>environmental samples</taxon>
    </lineage>
</organism>
<dbReference type="PANTHER" id="PTHR11715:SF3">
    <property type="entry name" value="GLYCINE CLEAVAGE SYSTEM H PROTEIN-RELATED"/>
    <property type="match status" value="1"/>
</dbReference>
<dbReference type="Pfam" id="PF01597">
    <property type="entry name" value="GCV_H"/>
    <property type="match status" value="1"/>
</dbReference>
<dbReference type="CDD" id="cd06848">
    <property type="entry name" value="GCS_H"/>
    <property type="match status" value="1"/>
</dbReference>
<dbReference type="InterPro" id="IPR011053">
    <property type="entry name" value="Single_hybrid_motif"/>
</dbReference>
<proteinExistence type="predicted"/>
<dbReference type="GO" id="GO:0005960">
    <property type="term" value="C:glycine cleavage complex"/>
    <property type="evidence" value="ECO:0007669"/>
    <property type="project" value="InterPro"/>
</dbReference>